<comment type="caution">
    <text evidence="2">The sequence shown here is derived from an EMBL/GenBank/DDBJ whole genome shotgun (WGS) entry which is preliminary data.</text>
</comment>
<dbReference type="Proteomes" id="UP000821837">
    <property type="component" value="Unassembled WGS sequence"/>
</dbReference>
<protein>
    <submittedName>
        <fullName evidence="2">Uncharacterized protein</fullName>
    </submittedName>
</protein>
<sequence>MAAIKAVKMEMVTLQGASLNPKEEAHSAARGLTDRVPGNTSSPGDPNLSARTTRYASAIISLEGCCLCHTPRYAGSKLSLLDCPLCGGYADFEHVLWGCASAGPPLTQEEMTKLIKAQEQTS</sequence>
<feature type="region of interest" description="Disordered" evidence="1">
    <location>
        <begin position="18"/>
        <end position="48"/>
    </location>
</feature>
<reference evidence="2" key="2">
    <citation type="submission" date="2021-09" db="EMBL/GenBank/DDBJ databases">
        <authorList>
            <person name="Jia N."/>
            <person name="Wang J."/>
            <person name="Shi W."/>
            <person name="Du L."/>
            <person name="Sun Y."/>
            <person name="Zhan W."/>
            <person name="Jiang J."/>
            <person name="Wang Q."/>
            <person name="Zhang B."/>
            <person name="Ji P."/>
            <person name="Sakyi L.B."/>
            <person name="Cui X."/>
            <person name="Yuan T."/>
            <person name="Jiang B."/>
            <person name="Yang W."/>
            <person name="Lam T.T.-Y."/>
            <person name="Chang Q."/>
            <person name="Ding S."/>
            <person name="Wang X."/>
            <person name="Zhu J."/>
            <person name="Ruan X."/>
            <person name="Zhao L."/>
            <person name="Wei J."/>
            <person name="Que T."/>
            <person name="Du C."/>
            <person name="Cheng J."/>
            <person name="Dai P."/>
            <person name="Han X."/>
            <person name="Huang E."/>
            <person name="Gao Y."/>
            <person name="Liu J."/>
            <person name="Shao H."/>
            <person name="Ye R."/>
            <person name="Li L."/>
            <person name="Wei W."/>
            <person name="Wang X."/>
            <person name="Wang C."/>
            <person name="Huo Q."/>
            <person name="Li W."/>
            <person name="Guo W."/>
            <person name="Chen H."/>
            <person name="Chen S."/>
            <person name="Zhou L."/>
            <person name="Zhou L."/>
            <person name="Ni X."/>
            <person name="Tian J."/>
            <person name="Zhou Y."/>
            <person name="Sheng Y."/>
            <person name="Liu T."/>
            <person name="Pan Y."/>
            <person name="Xia L."/>
            <person name="Li J."/>
            <person name="Zhao F."/>
            <person name="Cao W."/>
        </authorList>
    </citation>
    <scope>NUCLEOTIDE SEQUENCE</scope>
    <source>
        <strain evidence="2">Rsan-2018</strain>
        <tissue evidence="2">Larvae</tissue>
    </source>
</reference>
<evidence type="ECO:0000313" key="2">
    <source>
        <dbReference type="EMBL" id="KAH7969817.1"/>
    </source>
</evidence>
<reference evidence="2" key="1">
    <citation type="journal article" date="2020" name="Cell">
        <title>Large-Scale Comparative Analyses of Tick Genomes Elucidate Their Genetic Diversity and Vector Capacities.</title>
        <authorList>
            <consortium name="Tick Genome and Microbiome Consortium (TIGMIC)"/>
            <person name="Jia N."/>
            <person name="Wang J."/>
            <person name="Shi W."/>
            <person name="Du L."/>
            <person name="Sun Y."/>
            <person name="Zhan W."/>
            <person name="Jiang J.F."/>
            <person name="Wang Q."/>
            <person name="Zhang B."/>
            <person name="Ji P."/>
            <person name="Bell-Sakyi L."/>
            <person name="Cui X.M."/>
            <person name="Yuan T.T."/>
            <person name="Jiang B.G."/>
            <person name="Yang W.F."/>
            <person name="Lam T.T."/>
            <person name="Chang Q.C."/>
            <person name="Ding S.J."/>
            <person name="Wang X.J."/>
            <person name="Zhu J.G."/>
            <person name="Ruan X.D."/>
            <person name="Zhao L."/>
            <person name="Wei J.T."/>
            <person name="Ye R.Z."/>
            <person name="Que T.C."/>
            <person name="Du C.H."/>
            <person name="Zhou Y.H."/>
            <person name="Cheng J.X."/>
            <person name="Dai P.F."/>
            <person name="Guo W.B."/>
            <person name="Han X.H."/>
            <person name="Huang E.J."/>
            <person name="Li L.F."/>
            <person name="Wei W."/>
            <person name="Gao Y.C."/>
            <person name="Liu J.Z."/>
            <person name="Shao H.Z."/>
            <person name="Wang X."/>
            <person name="Wang C.C."/>
            <person name="Yang T.C."/>
            <person name="Huo Q.B."/>
            <person name="Li W."/>
            <person name="Chen H.Y."/>
            <person name="Chen S.E."/>
            <person name="Zhou L.G."/>
            <person name="Ni X.B."/>
            <person name="Tian J.H."/>
            <person name="Sheng Y."/>
            <person name="Liu T."/>
            <person name="Pan Y.S."/>
            <person name="Xia L.Y."/>
            <person name="Li J."/>
            <person name="Zhao F."/>
            <person name="Cao W.C."/>
        </authorList>
    </citation>
    <scope>NUCLEOTIDE SEQUENCE</scope>
    <source>
        <strain evidence="2">Rsan-2018</strain>
    </source>
</reference>
<evidence type="ECO:0000313" key="3">
    <source>
        <dbReference type="Proteomes" id="UP000821837"/>
    </source>
</evidence>
<dbReference type="EMBL" id="JABSTV010001248">
    <property type="protein sequence ID" value="KAH7969817.1"/>
    <property type="molecule type" value="Genomic_DNA"/>
</dbReference>
<dbReference type="AlphaFoldDB" id="A0A9D4Q8P3"/>
<organism evidence="2 3">
    <name type="scientific">Rhipicephalus sanguineus</name>
    <name type="common">Brown dog tick</name>
    <name type="synonym">Ixodes sanguineus</name>
    <dbReference type="NCBI Taxonomy" id="34632"/>
    <lineage>
        <taxon>Eukaryota</taxon>
        <taxon>Metazoa</taxon>
        <taxon>Ecdysozoa</taxon>
        <taxon>Arthropoda</taxon>
        <taxon>Chelicerata</taxon>
        <taxon>Arachnida</taxon>
        <taxon>Acari</taxon>
        <taxon>Parasitiformes</taxon>
        <taxon>Ixodida</taxon>
        <taxon>Ixodoidea</taxon>
        <taxon>Ixodidae</taxon>
        <taxon>Rhipicephalinae</taxon>
        <taxon>Rhipicephalus</taxon>
        <taxon>Rhipicephalus</taxon>
    </lineage>
</organism>
<keyword evidence="3" id="KW-1185">Reference proteome</keyword>
<feature type="compositionally biased region" description="Polar residues" evidence="1">
    <location>
        <begin position="38"/>
        <end position="48"/>
    </location>
</feature>
<accession>A0A9D4Q8P3</accession>
<name>A0A9D4Q8P3_RHISA</name>
<evidence type="ECO:0000256" key="1">
    <source>
        <dbReference type="SAM" id="MobiDB-lite"/>
    </source>
</evidence>
<proteinExistence type="predicted"/>
<gene>
    <name evidence="2" type="ORF">HPB52_021997</name>
</gene>